<gene>
    <name evidence="2" type="ORF">PG996_007385</name>
</gene>
<sequence length="168" mass="18888">MGFLLLCILPTAQKSIMGKRGRPLGFLWAYYEALPSVQAEYWQLGQSPDTPPFTDHMTQPHAAPSQTHGRSSRSAKGDGRRLLVATRGHTQPEPPEHRVPQPCRSWSLVCKLGKPLESSPVQPSPNRWKIQNPRKQKATHLRCVGPSEPDRKAKTFEENRIACLDYLA</sequence>
<protein>
    <submittedName>
        <fullName evidence="2">Uncharacterized protein</fullName>
    </submittedName>
</protein>
<evidence type="ECO:0000313" key="3">
    <source>
        <dbReference type="Proteomes" id="UP001446871"/>
    </source>
</evidence>
<keyword evidence="3" id="KW-1185">Reference proteome</keyword>
<proteinExistence type="predicted"/>
<feature type="compositionally biased region" description="Polar residues" evidence="1">
    <location>
        <begin position="64"/>
        <end position="74"/>
    </location>
</feature>
<dbReference type="Proteomes" id="UP001446871">
    <property type="component" value="Unassembled WGS sequence"/>
</dbReference>
<evidence type="ECO:0000256" key="1">
    <source>
        <dbReference type="SAM" id="MobiDB-lite"/>
    </source>
</evidence>
<comment type="caution">
    <text evidence="2">The sequence shown here is derived from an EMBL/GenBank/DDBJ whole genome shotgun (WGS) entry which is preliminary data.</text>
</comment>
<name>A0ABR1VAS1_9PEZI</name>
<dbReference type="EMBL" id="JAQQWM010000004">
    <property type="protein sequence ID" value="KAK8068273.1"/>
    <property type="molecule type" value="Genomic_DNA"/>
</dbReference>
<reference evidence="2 3" key="1">
    <citation type="submission" date="2023-01" db="EMBL/GenBank/DDBJ databases">
        <title>Analysis of 21 Apiospora genomes using comparative genomics revels a genus with tremendous synthesis potential of carbohydrate active enzymes and secondary metabolites.</title>
        <authorList>
            <person name="Sorensen T."/>
        </authorList>
    </citation>
    <scope>NUCLEOTIDE SEQUENCE [LARGE SCALE GENOMIC DNA]</scope>
    <source>
        <strain evidence="2 3">CBS 83171</strain>
    </source>
</reference>
<accession>A0ABR1VAS1</accession>
<feature type="region of interest" description="Disordered" evidence="1">
    <location>
        <begin position="117"/>
        <end position="150"/>
    </location>
</feature>
<organism evidence="2 3">
    <name type="scientific">Apiospora saccharicola</name>
    <dbReference type="NCBI Taxonomy" id="335842"/>
    <lineage>
        <taxon>Eukaryota</taxon>
        <taxon>Fungi</taxon>
        <taxon>Dikarya</taxon>
        <taxon>Ascomycota</taxon>
        <taxon>Pezizomycotina</taxon>
        <taxon>Sordariomycetes</taxon>
        <taxon>Xylariomycetidae</taxon>
        <taxon>Amphisphaeriales</taxon>
        <taxon>Apiosporaceae</taxon>
        <taxon>Apiospora</taxon>
    </lineage>
</organism>
<feature type="region of interest" description="Disordered" evidence="1">
    <location>
        <begin position="45"/>
        <end position="100"/>
    </location>
</feature>
<evidence type="ECO:0000313" key="2">
    <source>
        <dbReference type="EMBL" id="KAK8068273.1"/>
    </source>
</evidence>